<keyword evidence="4" id="KW-1185">Reference proteome</keyword>
<dbReference type="EMBL" id="JAHESF010000012">
    <property type="protein sequence ID" value="MBT1697911.1"/>
    <property type="molecule type" value="Genomic_DNA"/>
</dbReference>
<feature type="chain" id="PRO_5042892158" evidence="1">
    <location>
        <begin position="21"/>
        <end position="148"/>
    </location>
</feature>
<sequence>MKKITTVFLLVLLATGLSYGQDDPQYKAALKKMFEVSGTEETYKAALKQVIGMFKQQKPNVPEAVWTDFEKEFSSTSLSSLVDMLSPVYQKYMTKDDLQKMTEFYLTPVGKKYAANTPLIMQESMQVGQQWGMKIGQQFQEKLKEKGY</sequence>
<dbReference type="RefSeq" id="WP_254163785.1">
    <property type="nucleotide sequence ID" value="NZ_JAHESF010000012.1"/>
</dbReference>
<comment type="caution">
    <text evidence="3">The sequence shown here is derived from an EMBL/GenBank/DDBJ whole genome shotgun (WGS) entry which is preliminary data.</text>
</comment>
<dbReference type="Proteomes" id="UP001319200">
    <property type="component" value="Unassembled WGS sequence"/>
</dbReference>
<evidence type="ECO:0000259" key="2">
    <source>
        <dbReference type="Pfam" id="PF09832"/>
    </source>
</evidence>
<name>A0AAP2GJ32_9BACT</name>
<protein>
    <submittedName>
        <fullName evidence="3">DUF2059 domain-containing protein</fullName>
    </submittedName>
</protein>
<keyword evidence="1" id="KW-0732">Signal</keyword>
<feature type="signal peptide" evidence="1">
    <location>
        <begin position="1"/>
        <end position="20"/>
    </location>
</feature>
<evidence type="ECO:0000256" key="1">
    <source>
        <dbReference type="SAM" id="SignalP"/>
    </source>
</evidence>
<feature type="domain" description="DUF2059" evidence="2">
    <location>
        <begin position="81"/>
        <end position="137"/>
    </location>
</feature>
<accession>A0AAP2GJ32</accession>
<proteinExistence type="predicted"/>
<gene>
    <name evidence="3" type="ORF">KK083_13545</name>
</gene>
<evidence type="ECO:0000313" key="3">
    <source>
        <dbReference type="EMBL" id="MBT1697911.1"/>
    </source>
</evidence>
<organism evidence="3 4">
    <name type="scientific">Chryseosolibacter histidini</name>
    <dbReference type="NCBI Taxonomy" id="2782349"/>
    <lineage>
        <taxon>Bacteria</taxon>
        <taxon>Pseudomonadati</taxon>
        <taxon>Bacteroidota</taxon>
        <taxon>Cytophagia</taxon>
        <taxon>Cytophagales</taxon>
        <taxon>Chryseotaleaceae</taxon>
        <taxon>Chryseosolibacter</taxon>
    </lineage>
</organism>
<evidence type="ECO:0000313" key="4">
    <source>
        <dbReference type="Proteomes" id="UP001319200"/>
    </source>
</evidence>
<reference evidence="3 4" key="1">
    <citation type="submission" date="2021-05" db="EMBL/GenBank/DDBJ databases">
        <title>A Polyphasic approach of four new species of the genus Ohtaekwangia: Ohtaekwangia histidinii sp. nov., Ohtaekwangia cretensis sp. nov., Ohtaekwangia indiensis sp. nov., Ohtaekwangia reichenbachii sp. nov. from diverse environment.</title>
        <authorList>
            <person name="Octaviana S."/>
        </authorList>
    </citation>
    <scope>NUCLEOTIDE SEQUENCE [LARGE SCALE GENOMIC DNA]</scope>
    <source>
        <strain evidence="3 4">PWU4</strain>
    </source>
</reference>
<dbReference type="Pfam" id="PF09832">
    <property type="entry name" value="DUF2059"/>
    <property type="match status" value="1"/>
</dbReference>
<dbReference type="AlphaFoldDB" id="A0AAP2GJ32"/>
<dbReference type="InterPro" id="IPR018637">
    <property type="entry name" value="DUF2059"/>
</dbReference>